<sequence length="98" mass="11446">MTTISELKAKGVGGPLQVRILRKWKHDIWQYETWYLAVEKYVDAIQILGQRTNQSYIESVLNVSQRYIISDYSCPELDKYQKVLENDIYIDVGLKSST</sequence>
<accession>A0AA35VEJ8</accession>
<organism evidence="1 2">
    <name type="scientific">Lactuca saligna</name>
    <name type="common">Willowleaf lettuce</name>
    <dbReference type="NCBI Taxonomy" id="75948"/>
    <lineage>
        <taxon>Eukaryota</taxon>
        <taxon>Viridiplantae</taxon>
        <taxon>Streptophyta</taxon>
        <taxon>Embryophyta</taxon>
        <taxon>Tracheophyta</taxon>
        <taxon>Spermatophyta</taxon>
        <taxon>Magnoliopsida</taxon>
        <taxon>eudicotyledons</taxon>
        <taxon>Gunneridae</taxon>
        <taxon>Pentapetalae</taxon>
        <taxon>asterids</taxon>
        <taxon>campanulids</taxon>
        <taxon>Asterales</taxon>
        <taxon>Asteraceae</taxon>
        <taxon>Cichorioideae</taxon>
        <taxon>Cichorieae</taxon>
        <taxon>Lactucinae</taxon>
        <taxon>Lactuca</taxon>
    </lineage>
</organism>
<dbReference type="AlphaFoldDB" id="A0AA35VEJ8"/>
<dbReference type="PANTHER" id="PTHR48463">
    <property type="entry name" value="DUF223 DOMAIN-CONTAINING PROTEIN"/>
    <property type="match status" value="1"/>
</dbReference>
<dbReference type="EMBL" id="OX465086">
    <property type="protein sequence ID" value="CAI9259362.1"/>
    <property type="molecule type" value="Genomic_DNA"/>
</dbReference>
<evidence type="ECO:0000313" key="1">
    <source>
        <dbReference type="EMBL" id="CAI9259362.1"/>
    </source>
</evidence>
<keyword evidence="2" id="KW-1185">Reference proteome</keyword>
<proteinExistence type="predicted"/>
<name>A0AA35VEJ8_LACSI</name>
<dbReference type="Proteomes" id="UP001177003">
    <property type="component" value="Chromosome 0"/>
</dbReference>
<evidence type="ECO:0000313" key="2">
    <source>
        <dbReference type="Proteomes" id="UP001177003"/>
    </source>
</evidence>
<dbReference type="PANTHER" id="PTHR48463:SF1">
    <property type="entry name" value="DUF223 DOMAIN-CONTAINING PROTEIN"/>
    <property type="match status" value="1"/>
</dbReference>
<reference evidence="1" key="1">
    <citation type="submission" date="2023-04" db="EMBL/GenBank/DDBJ databases">
        <authorList>
            <person name="Vijverberg K."/>
            <person name="Xiong W."/>
            <person name="Schranz E."/>
        </authorList>
    </citation>
    <scope>NUCLEOTIDE SEQUENCE</scope>
</reference>
<gene>
    <name evidence="1" type="ORF">LSALG_LOCUS257</name>
</gene>
<protein>
    <submittedName>
        <fullName evidence="1">Uncharacterized protein</fullName>
    </submittedName>
</protein>